<proteinExistence type="predicted"/>
<dbReference type="EMBL" id="CABFNQ020000680">
    <property type="protein sequence ID" value="CAH0022656.1"/>
    <property type="molecule type" value="Genomic_DNA"/>
</dbReference>
<dbReference type="Proteomes" id="UP000696573">
    <property type="component" value="Unassembled WGS sequence"/>
</dbReference>
<sequence>MEPKTPLTFSSLPTELRLKIWAECIENVDGLSEAHFFRIGGSLRERKVAAAPQPASTTEENVENNRDMCPVHPPSWDPMETMCNSWVATENPSCYIVNAALWNTSFESREVLEKHYIRTNPSFHPAQLDHFQVMGESSFSSLLVNFVNDLHCFQVHGVDANTTMAITGRNMVPRNIAFEYKAEWGQPRFLESITSFFQSQGHYIDVGYSQRNQLEEILSLISRDKWSMTPGQRIWFIDYNVKATRKLKPEDLVRSRIFHARGRKFVEVGRCQCLVSRYRYPSASARDGFVEYFRRVFLNQEFTLENQLPTPIAGVLACLSDSDFI</sequence>
<comment type="caution">
    <text evidence="2">The sequence shown here is derived from an EMBL/GenBank/DDBJ whole genome shotgun (WGS) entry which is preliminary data.</text>
</comment>
<keyword evidence="3" id="KW-1185">Reference proteome</keyword>
<accession>A0A9N9VGA3</accession>
<name>A0A9N9VGA3_9HYPO</name>
<evidence type="ECO:0000256" key="1">
    <source>
        <dbReference type="SAM" id="MobiDB-lite"/>
    </source>
</evidence>
<evidence type="ECO:0000313" key="2">
    <source>
        <dbReference type="EMBL" id="CAH0022656.1"/>
    </source>
</evidence>
<protein>
    <submittedName>
        <fullName evidence="2">Uncharacterized protein</fullName>
    </submittedName>
</protein>
<reference evidence="2" key="1">
    <citation type="submission" date="2021-10" db="EMBL/GenBank/DDBJ databases">
        <authorList>
            <person name="Piombo E."/>
        </authorList>
    </citation>
    <scope>NUCLEOTIDE SEQUENCE</scope>
</reference>
<dbReference type="OrthoDB" id="3596450at2759"/>
<dbReference type="AlphaFoldDB" id="A0A9N9VGA3"/>
<feature type="region of interest" description="Disordered" evidence="1">
    <location>
        <begin position="49"/>
        <end position="68"/>
    </location>
</feature>
<evidence type="ECO:0000313" key="3">
    <source>
        <dbReference type="Proteomes" id="UP000696573"/>
    </source>
</evidence>
<gene>
    <name evidence="2" type="ORF">CRHIZ90672A_00014809</name>
</gene>
<organism evidence="2 3">
    <name type="scientific">Clonostachys rhizophaga</name>
    <dbReference type="NCBI Taxonomy" id="160324"/>
    <lineage>
        <taxon>Eukaryota</taxon>
        <taxon>Fungi</taxon>
        <taxon>Dikarya</taxon>
        <taxon>Ascomycota</taxon>
        <taxon>Pezizomycotina</taxon>
        <taxon>Sordariomycetes</taxon>
        <taxon>Hypocreomycetidae</taxon>
        <taxon>Hypocreales</taxon>
        <taxon>Bionectriaceae</taxon>
        <taxon>Clonostachys</taxon>
    </lineage>
</organism>